<proteinExistence type="predicted"/>
<dbReference type="Proteomes" id="UP000664795">
    <property type="component" value="Unassembled WGS sequence"/>
</dbReference>
<dbReference type="RefSeq" id="WP_207335479.1">
    <property type="nucleotide sequence ID" value="NZ_JAFMYU010000007.1"/>
</dbReference>
<reference evidence="2 3" key="1">
    <citation type="submission" date="2021-03" db="EMBL/GenBank/DDBJ databases">
        <title>Fibrella sp. HMF5036 genome sequencing and assembly.</title>
        <authorList>
            <person name="Kang H."/>
            <person name="Kim H."/>
            <person name="Bae S."/>
            <person name="Joh K."/>
        </authorList>
    </citation>
    <scope>NUCLEOTIDE SEQUENCE [LARGE SCALE GENOMIC DNA]</scope>
    <source>
        <strain evidence="2 3">HMF5036</strain>
    </source>
</reference>
<feature type="signal peptide" evidence="1">
    <location>
        <begin position="1"/>
        <end position="22"/>
    </location>
</feature>
<dbReference type="InterPro" id="IPR015943">
    <property type="entry name" value="WD40/YVTN_repeat-like_dom_sf"/>
</dbReference>
<dbReference type="Pfam" id="PF08309">
    <property type="entry name" value="LVIVD"/>
    <property type="match status" value="1"/>
</dbReference>
<dbReference type="Gene3D" id="2.130.10.10">
    <property type="entry name" value="YVTN repeat-like/Quinoprotein amine dehydrogenase"/>
    <property type="match status" value="1"/>
</dbReference>
<gene>
    <name evidence="2" type="ORF">J2I48_10920</name>
</gene>
<feature type="chain" id="PRO_5037806316" description="LVIVD repeat-containing protein" evidence="1">
    <location>
        <begin position="23"/>
        <end position="249"/>
    </location>
</feature>
<sequence length="249" mass="26984">MKAVLYVLLLAGLCACRSSGDALTPTTGAGTGGSTARFTVADDFLYILHQQTLQSYKVTASQNPVFGSSTTLYGTMPETIFPFGNYLLLGTPTGILFYDRSQKPATPSYVSTYTHWFSCDPVVAQGTIAYATLRSGTTCRNGQNLLETVDISDPLKPKLIRSYPMTNPRGLGIDGNTLFVGEGDSGLRVFDATDPANLREVAFLQDISTYDLIPARNVLIVTGTKGIYQYDYSNLKSIKLLSTIPFAPR</sequence>
<accession>A0A939K0R9</accession>
<evidence type="ECO:0000313" key="2">
    <source>
        <dbReference type="EMBL" id="MBO0931510.1"/>
    </source>
</evidence>
<comment type="caution">
    <text evidence="2">The sequence shown here is derived from an EMBL/GenBank/DDBJ whole genome shotgun (WGS) entry which is preliminary data.</text>
</comment>
<dbReference type="InterPro" id="IPR011044">
    <property type="entry name" value="Quino_amine_DH_bsu"/>
</dbReference>
<dbReference type="SUPFAM" id="SSF50969">
    <property type="entry name" value="YVTN repeat-like/Quinoprotein amine dehydrogenase"/>
    <property type="match status" value="1"/>
</dbReference>
<keyword evidence="3" id="KW-1185">Reference proteome</keyword>
<dbReference type="InterPro" id="IPR013211">
    <property type="entry name" value="LVIVD"/>
</dbReference>
<keyword evidence="1" id="KW-0732">Signal</keyword>
<dbReference type="EMBL" id="JAFMYU010000007">
    <property type="protein sequence ID" value="MBO0931510.1"/>
    <property type="molecule type" value="Genomic_DNA"/>
</dbReference>
<dbReference type="PROSITE" id="PS51257">
    <property type="entry name" value="PROKAR_LIPOPROTEIN"/>
    <property type="match status" value="1"/>
</dbReference>
<evidence type="ECO:0000256" key="1">
    <source>
        <dbReference type="SAM" id="SignalP"/>
    </source>
</evidence>
<dbReference type="AlphaFoldDB" id="A0A939K0R9"/>
<protein>
    <recommendedName>
        <fullName evidence="4">LVIVD repeat-containing protein</fullName>
    </recommendedName>
</protein>
<evidence type="ECO:0000313" key="3">
    <source>
        <dbReference type="Proteomes" id="UP000664795"/>
    </source>
</evidence>
<name>A0A939K0R9_9BACT</name>
<evidence type="ECO:0008006" key="4">
    <source>
        <dbReference type="Google" id="ProtNLM"/>
    </source>
</evidence>
<organism evidence="2 3">
    <name type="scientific">Fibrella aquatilis</name>
    <dbReference type="NCBI Taxonomy" id="2817059"/>
    <lineage>
        <taxon>Bacteria</taxon>
        <taxon>Pseudomonadati</taxon>
        <taxon>Bacteroidota</taxon>
        <taxon>Cytophagia</taxon>
        <taxon>Cytophagales</taxon>
        <taxon>Spirosomataceae</taxon>
        <taxon>Fibrella</taxon>
    </lineage>
</organism>